<dbReference type="Gene3D" id="1.20.1730.10">
    <property type="entry name" value="Sodium/glucose cotransporter"/>
    <property type="match status" value="1"/>
</dbReference>
<proteinExistence type="inferred from homology"/>
<feature type="transmembrane region" description="Helical" evidence="7">
    <location>
        <begin position="192"/>
        <end position="215"/>
    </location>
</feature>
<feature type="transmembrane region" description="Helical" evidence="7">
    <location>
        <begin position="65"/>
        <end position="89"/>
    </location>
</feature>
<dbReference type="InterPro" id="IPR038377">
    <property type="entry name" value="Na/Glc_symporter_sf"/>
</dbReference>
<organism evidence="8 9">
    <name type="scientific">Riccia sorocarpa</name>
    <dbReference type="NCBI Taxonomy" id="122646"/>
    <lineage>
        <taxon>Eukaryota</taxon>
        <taxon>Viridiplantae</taxon>
        <taxon>Streptophyta</taxon>
        <taxon>Embryophyta</taxon>
        <taxon>Marchantiophyta</taxon>
        <taxon>Marchantiopsida</taxon>
        <taxon>Marchantiidae</taxon>
        <taxon>Marchantiales</taxon>
        <taxon>Ricciaceae</taxon>
        <taxon>Riccia</taxon>
    </lineage>
</organism>
<accession>A0ABD3I816</accession>
<dbReference type="PANTHER" id="PTHR46154">
    <property type="match status" value="1"/>
</dbReference>
<evidence type="ECO:0000256" key="2">
    <source>
        <dbReference type="ARBA" id="ARBA00006434"/>
    </source>
</evidence>
<keyword evidence="4 7" id="KW-0812">Transmembrane</keyword>
<evidence type="ECO:0000256" key="3">
    <source>
        <dbReference type="ARBA" id="ARBA00022448"/>
    </source>
</evidence>
<evidence type="ECO:0008006" key="10">
    <source>
        <dbReference type="Google" id="ProtNLM"/>
    </source>
</evidence>
<comment type="similarity">
    <text evidence="2">Belongs to the sodium:solute symporter (SSF) (TC 2.A.21) family.</text>
</comment>
<evidence type="ECO:0000256" key="7">
    <source>
        <dbReference type="SAM" id="Phobius"/>
    </source>
</evidence>
<evidence type="ECO:0000256" key="4">
    <source>
        <dbReference type="ARBA" id="ARBA00022692"/>
    </source>
</evidence>
<feature type="transmembrane region" description="Helical" evidence="7">
    <location>
        <begin position="162"/>
        <end position="185"/>
    </location>
</feature>
<evidence type="ECO:0000256" key="1">
    <source>
        <dbReference type="ARBA" id="ARBA00004141"/>
    </source>
</evidence>
<comment type="subcellular location">
    <subcellularLocation>
        <location evidence="1">Membrane</location>
        <topology evidence="1">Multi-pass membrane protein</topology>
    </subcellularLocation>
</comment>
<feature type="transmembrane region" description="Helical" evidence="7">
    <location>
        <begin position="221"/>
        <end position="246"/>
    </location>
</feature>
<dbReference type="InterPro" id="IPR031155">
    <property type="entry name" value="DUR"/>
</dbReference>
<feature type="transmembrane region" description="Helical" evidence="7">
    <location>
        <begin position="20"/>
        <end position="45"/>
    </location>
</feature>
<keyword evidence="6 7" id="KW-0472">Membrane</keyword>
<gene>
    <name evidence="8" type="ORF">R1sor_012963</name>
</gene>
<evidence type="ECO:0000256" key="5">
    <source>
        <dbReference type="ARBA" id="ARBA00022989"/>
    </source>
</evidence>
<keyword evidence="9" id="KW-1185">Reference proteome</keyword>
<dbReference type="AlphaFoldDB" id="A0ABD3I816"/>
<dbReference type="GO" id="GO:0016020">
    <property type="term" value="C:membrane"/>
    <property type="evidence" value="ECO:0007669"/>
    <property type="project" value="UniProtKB-SubCell"/>
</dbReference>
<dbReference type="InterPro" id="IPR001734">
    <property type="entry name" value="Na/solute_symporter"/>
</dbReference>
<keyword evidence="3" id="KW-0813">Transport</keyword>
<keyword evidence="5 7" id="KW-1133">Transmembrane helix</keyword>
<dbReference type="EMBL" id="JBJQOH010000002">
    <property type="protein sequence ID" value="KAL3698887.1"/>
    <property type="molecule type" value="Genomic_DNA"/>
</dbReference>
<dbReference type="PANTHER" id="PTHR46154:SF4">
    <property type="entry name" value="UREA ACTIVE TRANSPORTER"/>
    <property type="match status" value="1"/>
</dbReference>
<comment type="caution">
    <text evidence="8">The sequence shown here is derived from an EMBL/GenBank/DDBJ whole genome shotgun (WGS) entry which is preliminary data.</text>
</comment>
<sequence length="407" mass="44185">MAADSVRKLRCTVENRRGSYLTMFSNGGLQFGVFNIFSVFGQMFADQSYWQGAIAATPRSAYRGYILGGLLWFSIPFTFSTAFGLGVIATDLPVSKDEYGAGLICVAAAQFFMGRAGVVLILTMVFMSVTSSGSSEIMAMSSLFTYDIYKTYFRPNATSQEILAVSRLSVCGFGLLVGGFSCFCLKVGVDVNFLFFVAGLLVSSASVPIASMIMWKDVPATAAIASALGGQIIAVIVWLTHTWLAYQRFTAKDTLQRLGPSLSGTCAGLGASIIILVVWTRIAPTNEDYLEKFDKIELMDGVVIPENSLKEGEMHPLFNRYTYFAFGLSVVLIIIWPLLTLPAGIFSEGYFTFWVILAGIWSMIATIIAIGLPLVEARGTIISIIKNMFGLKVPVPTNGTAKPHTEL</sequence>
<dbReference type="Proteomes" id="UP001633002">
    <property type="component" value="Unassembled WGS sequence"/>
</dbReference>
<feature type="transmembrane region" description="Helical" evidence="7">
    <location>
        <begin position="101"/>
        <end position="126"/>
    </location>
</feature>
<feature type="transmembrane region" description="Helical" evidence="7">
    <location>
        <begin position="351"/>
        <end position="375"/>
    </location>
</feature>
<evidence type="ECO:0000313" key="8">
    <source>
        <dbReference type="EMBL" id="KAL3698887.1"/>
    </source>
</evidence>
<protein>
    <recommendedName>
        <fullName evidence="10">Urea active transporter</fullName>
    </recommendedName>
</protein>
<dbReference type="PROSITE" id="PS50283">
    <property type="entry name" value="NA_SOLUT_SYMP_3"/>
    <property type="match status" value="1"/>
</dbReference>
<reference evidence="8 9" key="1">
    <citation type="submission" date="2024-09" db="EMBL/GenBank/DDBJ databases">
        <title>Chromosome-scale assembly of Riccia sorocarpa.</title>
        <authorList>
            <person name="Paukszto L."/>
        </authorList>
    </citation>
    <scope>NUCLEOTIDE SEQUENCE [LARGE SCALE GENOMIC DNA]</scope>
    <source>
        <strain evidence="8">LP-2024</strain>
        <tissue evidence="8">Aerial parts of the thallus</tissue>
    </source>
</reference>
<evidence type="ECO:0000313" key="9">
    <source>
        <dbReference type="Proteomes" id="UP001633002"/>
    </source>
</evidence>
<feature type="transmembrane region" description="Helical" evidence="7">
    <location>
        <begin position="258"/>
        <end position="279"/>
    </location>
</feature>
<evidence type="ECO:0000256" key="6">
    <source>
        <dbReference type="ARBA" id="ARBA00023136"/>
    </source>
</evidence>
<feature type="transmembrane region" description="Helical" evidence="7">
    <location>
        <begin position="321"/>
        <end position="339"/>
    </location>
</feature>
<name>A0ABD3I816_9MARC</name>